<organism evidence="7 8">
    <name type="scientific">Maritimibacter fusiformis</name>
    <dbReference type="NCBI Taxonomy" id="2603819"/>
    <lineage>
        <taxon>Bacteria</taxon>
        <taxon>Pseudomonadati</taxon>
        <taxon>Pseudomonadota</taxon>
        <taxon>Alphaproteobacteria</taxon>
        <taxon>Rhodobacterales</taxon>
        <taxon>Roseobacteraceae</taxon>
        <taxon>Maritimibacter</taxon>
    </lineage>
</organism>
<dbReference type="AlphaFoldDB" id="A0A5D0RGU4"/>
<dbReference type="RefSeq" id="WP_148378822.1">
    <property type="nucleotide sequence ID" value="NZ_VSIY01000013.1"/>
</dbReference>
<evidence type="ECO:0000256" key="2">
    <source>
        <dbReference type="ARBA" id="ARBA00022448"/>
    </source>
</evidence>
<sequence length="493" mass="51664">MSIGKKGRQWQTLDKDLGRIGQLELATQYVARPMVGMGIALAFIVVAALISTVFFGQKPTNYVVIAAAAFGAYMALNIGANDVANNMGPAVGANALTMGGAIVIAALFESAGALLAGGDVVSTISKGIIDPHSVEQADVFIWAMMAALISSALWVNLATWVGAPVSTTHSVVGGVMGAGIAAAGLGAVNWTSMSAIAASWVISPVLGGVVAAAFLAFIKRYIIYQDDKIAAARRWVPVLIGIMAGAFAAYLGVKGLQRIVDIDLPVALMIGVGVGALAYVAAAPLIRRQSEGMENRNKSLKTLFALPLVLSAALLSFAHGANDVANAVGPLAAIVHAESIGEFAGKVTIPLWVMVIGAFGISFGLLLFGPKLIRMVGSQITKLNPMRAYCVALSAAITVIVASWLGLPVSSTHIAVGGVFGVGFYREWHATRRRRANNQNRPAETRIAAEEVRRRKLVRRSHFMTIVAAWVITVPAAALMSALIYHMLTLIVD</sequence>
<evidence type="ECO:0000256" key="1">
    <source>
        <dbReference type="ARBA" id="ARBA00004141"/>
    </source>
</evidence>
<keyword evidence="8" id="KW-1185">Reference proteome</keyword>
<dbReference type="Proteomes" id="UP000322080">
    <property type="component" value="Unassembled WGS sequence"/>
</dbReference>
<feature type="transmembrane region" description="Helical" evidence="6">
    <location>
        <begin position="235"/>
        <end position="252"/>
    </location>
</feature>
<keyword evidence="2 6" id="KW-0813">Transport</keyword>
<protein>
    <recommendedName>
        <fullName evidence="6">Phosphate transporter</fullName>
    </recommendedName>
</protein>
<feature type="transmembrane region" description="Helical" evidence="6">
    <location>
        <begin position="197"/>
        <end position="223"/>
    </location>
</feature>
<dbReference type="GO" id="GO:0016020">
    <property type="term" value="C:membrane"/>
    <property type="evidence" value="ECO:0007669"/>
    <property type="project" value="UniProtKB-SubCell"/>
</dbReference>
<feature type="transmembrane region" description="Helical" evidence="6">
    <location>
        <begin position="349"/>
        <end position="368"/>
    </location>
</feature>
<comment type="similarity">
    <text evidence="6">Belongs to the inorganic phosphate transporter (PiT) (TC 2.A.20) family.</text>
</comment>
<feature type="transmembrane region" description="Helical" evidence="6">
    <location>
        <begin position="303"/>
        <end position="321"/>
    </location>
</feature>
<dbReference type="GO" id="GO:0005315">
    <property type="term" value="F:phosphate transmembrane transporter activity"/>
    <property type="evidence" value="ECO:0007669"/>
    <property type="project" value="InterPro"/>
</dbReference>
<dbReference type="PANTHER" id="PTHR11101:SF80">
    <property type="entry name" value="PHOSPHATE TRANSPORTER"/>
    <property type="match status" value="1"/>
</dbReference>
<evidence type="ECO:0000256" key="5">
    <source>
        <dbReference type="ARBA" id="ARBA00023136"/>
    </source>
</evidence>
<evidence type="ECO:0000313" key="7">
    <source>
        <dbReference type="EMBL" id="TYB80623.1"/>
    </source>
</evidence>
<comment type="subcellular location">
    <subcellularLocation>
        <location evidence="1 6">Membrane</location>
        <topology evidence="1 6">Multi-pass membrane protein</topology>
    </subcellularLocation>
</comment>
<dbReference type="PANTHER" id="PTHR11101">
    <property type="entry name" value="PHOSPHATE TRANSPORTER"/>
    <property type="match status" value="1"/>
</dbReference>
<accession>A0A5D0RGU4</accession>
<keyword evidence="5 6" id="KW-0472">Membrane</keyword>
<evidence type="ECO:0000256" key="3">
    <source>
        <dbReference type="ARBA" id="ARBA00022692"/>
    </source>
</evidence>
<dbReference type="EMBL" id="VSIY01000013">
    <property type="protein sequence ID" value="TYB80623.1"/>
    <property type="molecule type" value="Genomic_DNA"/>
</dbReference>
<evidence type="ECO:0000256" key="4">
    <source>
        <dbReference type="ARBA" id="ARBA00022989"/>
    </source>
</evidence>
<feature type="transmembrane region" description="Helical" evidence="6">
    <location>
        <begin position="264"/>
        <end position="282"/>
    </location>
</feature>
<gene>
    <name evidence="7" type="ORF">FVF75_13405</name>
</gene>
<feature type="transmembrane region" description="Helical" evidence="6">
    <location>
        <begin position="35"/>
        <end position="56"/>
    </location>
</feature>
<proteinExistence type="inferred from homology"/>
<dbReference type="Pfam" id="PF01384">
    <property type="entry name" value="PHO4"/>
    <property type="match status" value="1"/>
</dbReference>
<dbReference type="GO" id="GO:0035435">
    <property type="term" value="P:phosphate ion transmembrane transport"/>
    <property type="evidence" value="ECO:0007669"/>
    <property type="project" value="TreeGrafter"/>
</dbReference>
<feature type="transmembrane region" description="Helical" evidence="6">
    <location>
        <begin position="463"/>
        <end position="488"/>
    </location>
</feature>
<keyword evidence="4 6" id="KW-1133">Transmembrane helix</keyword>
<dbReference type="InterPro" id="IPR001204">
    <property type="entry name" value="Phos_transporter"/>
</dbReference>
<feature type="transmembrane region" description="Helical" evidence="6">
    <location>
        <begin position="62"/>
        <end position="79"/>
    </location>
</feature>
<feature type="transmembrane region" description="Helical" evidence="6">
    <location>
        <begin position="171"/>
        <end position="191"/>
    </location>
</feature>
<evidence type="ECO:0000313" key="8">
    <source>
        <dbReference type="Proteomes" id="UP000322080"/>
    </source>
</evidence>
<feature type="transmembrane region" description="Helical" evidence="6">
    <location>
        <begin position="91"/>
        <end position="108"/>
    </location>
</feature>
<feature type="transmembrane region" description="Helical" evidence="6">
    <location>
        <begin position="388"/>
        <end position="405"/>
    </location>
</feature>
<keyword evidence="3 6" id="KW-0812">Transmembrane</keyword>
<feature type="transmembrane region" description="Helical" evidence="6">
    <location>
        <begin position="411"/>
        <end position="428"/>
    </location>
</feature>
<reference evidence="7 8" key="1">
    <citation type="submission" date="2019-08" db="EMBL/GenBank/DDBJ databases">
        <title>Identification of a novel species of the genus Boseongicola.</title>
        <authorList>
            <person name="Zhang X.-Q."/>
        </authorList>
    </citation>
    <scope>NUCLEOTIDE SEQUENCE [LARGE SCALE GENOMIC DNA]</scope>
    <source>
        <strain evidence="7 8">HY14</strain>
    </source>
</reference>
<comment type="caution">
    <text evidence="7">The sequence shown here is derived from an EMBL/GenBank/DDBJ whole genome shotgun (WGS) entry which is preliminary data.</text>
</comment>
<keyword evidence="6" id="KW-0592">Phosphate transport</keyword>
<name>A0A5D0RGU4_9RHOB</name>
<evidence type="ECO:0000256" key="6">
    <source>
        <dbReference type="RuleBase" id="RU363058"/>
    </source>
</evidence>
<feature type="transmembrane region" description="Helical" evidence="6">
    <location>
        <begin position="139"/>
        <end position="159"/>
    </location>
</feature>